<evidence type="ECO:0008006" key="3">
    <source>
        <dbReference type="Google" id="ProtNLM"/>
    </source>
</evidence>
<accession>A0A836CKN3</accession>
<dbReference type="AlphaFoldDB" id="A0A836CKN3"/>
<proteinExistence type="predicted"/>
<dbReference type="OrthoDB" id="70387at2759"/>
<dbReference type="Proteomes" id="UP000664859">
    <property type="component" value="Unassembled WGS sequence"/>
</dbReference>
<evidence type="ECO:0000313" key="1">
    <source>
        <dbReference type="EMBL" id="KAG5189777.1"/>
    </source>
</evidence>
<reference evidence="1" key="1">
    <citation type="submission" date="2021-02" db="EMBL/GenBank/DDBJ databases">
        <title>First Annotated Genome of the Yellow-green Alga Tribonema minus.</title>
        <authorList>
            <person name="Mahan K.M."/>
        </authorList>
    </citation>
    <scope>NUCLEOTIDE SEQUENCE</scope>
    <source>
        <strain evidence="1">UTEX B ZZ1240</strain>
    </source>
</reference>
<sequence>MDAGGETRRTHCCADLSLLLSADLEAAAADLPVFTTEVQSIKVLLRHLYPDAVGAAPMRGLGLDITSSARLCARGCERCMRPVLYAACVASVRKATSVHLTKFSAAAVSQSRLNLALLSTKFTDALPTLSFPARYSLCLALGELGSLEVVQRMAQAGLNVGAEVLIGAADTCNIADLHSLWVGVLSQQDVDLEICIEIGVSLARFGDDGSCLSWLAAQLRRPSAWPAHFINEVCNLAAMWANIPTLQFLLARGPALFGTLGTLFLSDIRSTLPNDALVFVDLGGTEHVLTVVDAAAMAANPTVLQWLHSQHAAEFTSITMQEAASNAVLPSLKWLHQQGCAYDINQILQLVLVSVYVTPPAVAWVRSFGGGDWSPQGMTDMLATALLRSTPGLARWLRVEGAPWPQNLAQLVNRAGNYVKPLTILWAVQHGCPFGRWTTRVCERLESSSASGGAVKRALHDLGCPCACPRPPHQV</sequence>
<name>A0A836CKN3_9STRA</name>
<dbReference type="EMBL" id="JAFCMP010000046">
    <property type="protein sequence ID" value="KAG5189777.1"/>
    <property type="molecule type" value="Genomic_DNA"/>
</dbReference>
<comment type="caution">
    <text evidence="1">The sequence shown here is derived from an EMBL/GenBank/DDBJ whole genome shotgun (WGS) entry which is preliminary data.</text>
</comment>
<evidence type="ECO:0000313" key="2">
    <source>
        <dbReference type="Proteomes" id="UP000664859"/>
    </source>
</evidence>
<organism evidence="1 2">
    <name type="scientific">Tribonema minus</name>
    <dbReference type="NCBI Taxonomy" id="303371"/>
    <lineage>
        <taxon>Eukaryota</taxon>
        <taxon>Sar</taxon>
        <taxon>Stramenopiles</taxon>
        <taxon>Ochrophyta</taxon>
        <taxon>PX clade</taxon>
        <taxon>Xanthophyceae</taxon>
        <taxon>Tribonematales</taxon>
        <taxon>Tribonemataceae</taxon>
        <taxon>Tribonema</taxon>
    </lineage>
</organism>
<keyword evidence="2" id="KW-1185">Reference proteome</keyword>
<protein>
    <recommendedName>
        <fullName evidence="3">Ankyrin repeat protein</fullName>
    </recommendedName>
</protein>
<gene>
    <name evidence="1" type="ORF">JKP88DRAFT_243275</name>
</gene>